<dbReference type="PANTHER" id="PTHR46481:SF10">
    <property type="entry name" value="ZINC FINGER BED DOMAIN-CONTAINING PROTEIN 39"/>
    <property type="match status" value="1"/>
</dbReference>
<dbReference type="SUPFAM" id="SSF53098">
    <property type="entry name" value="Ribonuclease H-like"/>
    <property type="match status" value="1"/>
</dbReference>
<evidence type="ECO:0000256" key="3">
    <source>
        <dbReference type="ARBA" id="ARBA00022771"/>
    </source>
</evidence>
<gene>
    <name evidence="6" type="ORF">Z043_126073</name>
</gene>
<accession>A0A0P7W151</accession>
<sequence length="300" mass="33919">MDTHVNRVFSCSSQQSKMLTDSILNMIITDMRPVSVVEDKGFQKMVASFNAGYKLPSRAHVMKPIEQKYEVVKEKIKEVLKETNNVALTTDVWTSIARVIPRSHTLQLVVHHALKNQTISKCSAGARNIVEHFKKSELACSKLKLKQQQMETAQNMLVEDVNPMVIQKGKHHLDLKPEQWHLLDELKQALEPFVLATDFMSGEQYVTVSSLPPLERGLQKTMNSVTFDMAAVQAFHNSAIEQLNNKWEGVKNLKTDSSEPNIVLIASALDPRFRRMKFLSTEEMLNVQRINTDTCSGGQG</sequence>
<dbReference type="PANTHER" id="PTHR46481">
    <property type="entry name" value="ZINC FINGER BED DOMAIN-CONTAINING PROTEIN 4"/>
    <property type="match status" value="1"/>
</dbReference>
<dbReference type="InterPro" id="IPR052035">
    <property type="entry name" value="ZnF_BED_domain_contain"/>
</dbReference>
<dbReference type="GO" id="GO:0005634">
    <property type="term" value="C:nucleus"/>
    <property type="evidence" value="ECO:0007669"/>
    <property type="project" value="UniProtKB-SubCell"/>
</dbReference>
<keyword evidence="3" id="KW-0863">Zinc-finger</keyword>
<evidence type="ECO:0000313" key="6">
    <source>
        <dbReference type="EMBL" id="KPP56327.1"/>
    </source>
</evidence>
<protein>
    <recommendedName>
        <fullName evidence="8">Zinc finger BED domain-containing protein 4-like</fullName>
    </recommendedName>
</protein>
<keyword evidence="2" id="KW-0479">Metal-binding</keyword>
<comment type="subcellular location">
    <subcellularLocation>
        <location evidence="1">Nucleus</location>
    </subcellularLocation>
</comment>
<organism evidence="6 7">
    <name type="scientific">Scleropages formosus</name>
    <name type="common">Asian bonytongue</name>
    <name type="synonym">Osteoglossum formosum</name>
    <dbReference type="NCBI Taxonomy" id="113540"/>
    <lineage>
        <taxon>Eukaryota</taxon>
        <taxon>Metazoa</taxon>
        <taxon>Chordata</taxon>
        <taxon>Craniata</taxon>
        <taxon>Vertebrata</taxon>
        <taxon>Euteleostomi</taxon>
        <taxon>Actinopterygii</taxon>
        <taxon>Neopterygii</taxon>
        <taxon>Teleostei</taxon>
        <taxon>Osteoglossocephala</taxon>
        <taxon>Osteoglossomorpha</taxon>
        <taxon>Osteoglossiformes</taxon>
        <taxon>Osteoglossidae</taxon>
        <taxon>Scleropages</taxon>
    </lineage>
</organism>
<dbReference type="Gene3D" id="1.10.10.1070">
    <property type="entry name" value="Zinc finger, BED domain-containing"/>
    <property type="match status" value="1"/>
</dbReference>
<evidence type="ECO:0000256" key="4">
    <source>
        <dbReference type="ARBA" id="ARBA00022833"/>
    </source>
</evidence>
<dbReference type="SUPFAM" id="SSF140996">
    <property type="entry name" value="Hermes dimerisation domain"/>
    <property type="match status" value="1"/>
</dbReference>
<reference evidence="6" key="1">
    <citation type="submission" date="2015-08" db="EMBL/GenBank/DDBJ databases">
        <title>The genome of the Asian arowana (Scleropages formosus).</title>
        <authorList>
            <person name="Tan M.H."/>
            <person name="Gan H.M."/>
            <person name="Croft L.J."/>
            <person name="Austin C.M."/>
        </authorList>
    </citation>
    <scope>NUCLEOTIDE SEQUENCE [LARGE SCALE GENOMIC DNA]</scope>
    <source>
        <strain evidence="6">Aro1</strain>
    </source>
</reference>
<dbReference type="EMBL" id="JARO02022363">
    <property type="protein sequence ID" value="KPP56327.1"/>
    <property type="molecule type" value="Genomic_DNA"/>
</dbReference>
<dbReference type="Proteomes" id="UP000034805">
    <property type="component" value="Unassembled WGS sequence"/>
</dbReference>
<keyword evidence="5" id="KW-0539">Nucleus</keyword>
<dbReference type="InterPro" id="IPR012337">
    <property type="entry name" value="RNaseH-like_sf"/>
</dbReference>
<comment type="caution">
    <text evidence="6">The sequence shown here is derived from an EMBL/GenBank/DDBJ whole genome shotgun (WGS) entry which is preliminary data.</text>
</comment>
<proteinExistence type="predicted"/>
<name>A0A0P7W151_SCLFO</name>
<dbReference type="AlphaFoldDB" id="A0A0P7W151"/>
<dbReference type="GO" id="GO:0008270">
    <property type="term" value="F:zinc ion binding"/>
    <property type="evidence" value="ECO:0007669"/>
    <property type="project" value="UniProtKB-KW"/>
</dbReference>
<evidence type="ECO:0008006" key="8">
    <source>
        <dbReference type="Google" id="ProtNLM"/>
    </source>
</evidence>
<evidence type="ECO:0000313" key="7">
    <source>
        <dbReference type="Proteomes" id="UP000034805"/>
    </source>
</evidence>
<feature type="non-terminal residue" evidence="6">
    <location>
        <position position="300"/>
    </location>
</feature>
<keyword evidence="4" id="KW-0862">Zinc</keyword>
<evidence type="ECO:0000256" key="5">
    <source>
        <dbReference type="ARBA" id="ARBA00023242"/>
    </source>
</evidence>
<evidence type="ECO:0000256" key="2">
    <source>
        <dbReference type="ARBA" id="ARBA00022723"/>
    </source>
</evidence>
<evidence type="ECO:0000256" key="1">
    <source>
        <dbReference type="ARBA" id="ARBA00004123"/>
    </source>
</evidence>